<keyword evidence="1" id="KW-0808">Transferase</keyword>
<sequence>MVTNIASGESHRIEIIPVVGEDFGSITKERFWFNWNEEKNNEIYKIQIKGKKEILGLMSFEIIKSESRISIRLLAVSKENRGKNKKYDNIVGCLIAFSGKESIKLFGEWACISLIPKTKLKEHYQTKYSMLKAGKSLFLDGEELVELIRKYDYE</sequence>
<reference evidence="1 2" key="1">
    <citation type="submission" date="2019-02" db="EMBL/GenBank/DDBJ databases">
        <title>Genome sequence of the sea-ice species Brumimicrobium glaciale.</title>
        <authorList>
            <person name="Bowman J.P."/>
        </authorList>
    </citation>
    <scope>NUCLEOTIDE SEQUENCE [LARGE SCALE GENOMIC DNA]</scope>
    <source>
        <strain evidence="1 2">IC156</strain>
    </source>
</reference>
<comment type="caution">
    <text evidence="1">The sequence shown here is derived from an EMBL/GenBank/DDBJ whole genome shotgun (WGS) entry which is preliminary data.</text>
</comment>
<organism evidence="1 2">
    <name type="scientific">Brumimicrobium glaciale</name>
    <dbReference type="NCBI Taxonomy" id="200475"/>
    <lineage>
        <taxon>Bacteria</taxon>
        <taxon>Pseudomonadati</taxon>
        <taxon>Bacteroidota</taxon>
        <taxon>Flavobacteriia</taxon>
        <taxon>Flavobacteriales</taxon>
        <taxon>Crocinitomicaceae</taxon>
        <taxon>Brumimicrobium</taxon>
    </lineage>
</organism>
<name>A0A4Q4KF50_9FLAO</name>
<evidence type="ECO:0000313" key="1">
    <source>
        <dbReference type="EMBL" id="RYM30854.1"/>
    </source>
</evidence>
<dbReference type="EMBL" id="SETE01000010">
    <property type="protein sequence ID" value="RYM30854.1"/>
    <property type="molecule type" value="Genomic_DNA"/>
</dbReference>
<protein>
    <submittedName>
        <fullName evidence="1">N-acetyltransferase</fullName>
    </submittedName>
</protein>
<evidence type="ECO:0000313" key="2">
    <source>
        <dbReference type="Proteomes" id="UP000293952"/>
    </source>
</evidence>
<proteinExistence type="predicted"/>
<accession>A0A4Q4KF50</accession>
<keyword evidence="2" id="KW-1185">Reference proteome</keyword>
<gene>
    <name evidence="1" type="ORF">ERX46_17380</name>
</gene>
<dbReference type="Proteomes" id="UP000293952">
    <property type="component" value="Unassembled WGS sequence"/>
</dbReference>
<dbReference type="AlphaFoldDB" id="A0A4Q4KF50"/>
<dbReference type="GO" id="GO:0016740">
    <property type="term" value="F:transferase activity"/>
    <property type="evidence" value="ECO:0007669"/>
    <property type="project" value="UniProtKB-KW"/>
</dbReference>